<reference evidence="5 6" key="1">
    <citation type="submission" date="2014-07" db="EMBL/GenBank/DDBJ databases">
        <title>Epilithonimonas lactis LMG 22401 Genome.</title>
        <authorList>
            <person name="Pipes S.E."/>
            <person name="Stropko S.J."/>
        </authorList>
    </citation>
    <scope>NUCLEOTIDE SEQUENCE [LARGE SCALE GENOMIC DNA]</scope>
    <source>
        <strain evidence="5 6">LMG 24401</strain>
    </source>
</reference>
<dbReference type="InterPro" id="IPR000182">
    <property type="entry name" value="GNAT_dom"/>
</dbReference>
<dbReference type="RefSeq" id="WP_034974658.1">
    <property type="nucleotide sequence ID" value="NZ_FOFI01000004.1"/>
</dbReference>
<dbReference type="PANTHER" id="PTHR43792:SF8">
    <property type="entry name" value="[RIBOSOMAL PROTEIN US5]-ALANINE N-ACETYLTRANSFERASE"/>
    <property type="match status" value="1"/>
</dbReference>
<dbReference type="eggNOG" id="COG1670">
    <property type="taxonomic scope" value="Bacteria"/>
</dbReference>
<evidence type="ECO:0000256" key="1">
    <source>
        <dbReference type="ARBA" id="ARBA00022679"/>
    </source>
</evidence>
<dbReference type="AlphaFoldDB" id="A0A085BJP8"/>
<dbReference type="CDD" id="cd04301">
    <property type="entry name" value="NAT_SF"/>
    <property type="match status" value="1"/>
</dbReference>
<organism evidence="5 6">
    <name type="scientific">Epilithonimonas lactis</name>
    <dbReference type="NCBI Taxonomy" id="421072"/>
    <lineage>
        <taxon>Bacteria</taxon>
        <taxon>Pseudomonadati</taxon>
        <taxon>Bacteroidota</taxon>
        <taxon>Flavobacteriia</taxon>
        <taxon>Flavobacteriales</taxon>
        <taxon>Weeksellaceae</taxon>
        <taxon>Chryseobacterium group</taxon>
        <taxon>Epilithonimonas</taxon>
    </lineage>
</organism>
<keyword evidence="2" id="KW-0012">Acyltransferase</keyword>
<dbReference type="PROSITE" id="PS51186">
    <property type="entry name" value="GNAT"/>
    <property type="match status" value="1"/>
</dbReference>
<evidence type="ECO:0000259" key="4">
    <source>
        <dbReference type="PROSITE" id="PS51186"/>
    </source>
</evidence>
<name>A0A085BJP8_9FLAO</name>
<dbReference type="Proteomes" id="UP000028623">
    <property type="component" value="Unassembled WGS sequence"/>
</dbReference>
<keyword evidence="6" id="KW-1185">Reference proteome</keyword>
<evidence type="ECO:0000313" key="6">
    <source>
        <dbReference type="Proteomes" id="UP000028623"/>
    </source>
</evidence>
<evidence type="ECO:0000256" key="3">
    <source>
        <dbReference type="ARBA" id="ARBA00038502"/>
    </source>
</evidence>
<accession>A0A085BJP8</accession>
<comment type="similarity">
    <text evidence="3">Belongs to the acetyltransferase family. RimJ subfamily.</text>
</comment>
<dbReference type="SUPFAM" id="SSF55729">
    <property type="entry name" value="Acyl-CoA N-acyltransferases (Nat)"/>
    <property type="match status" value="1"/>
</dbReference>
<protein>
    <recommendedName>
        <fullName evidence="4">N-acetyltransferase domain-containing protein</fullName>
    </recommendedName>
</protein>
<evidence type="ECO:0000313" key="5">
    <source>
        <dbReference type="EMBL" id="KFC22693.1"/>
    </source>
</evidence>
<feature type="domain" description="N-acetyltransferase" evidence="4">
    <location>
        <begin position="10"/>
        <end position="168"/>
    </location>
</feature>
<dbReference type="InterPro" id="IPR051531">
    <property type="entry name" value="N-acetyltransferase"/>
</dbReference>
<dbReference type="STRING" id="421072.SAMN04488097_3209"/>
<gene>
    <name evidence="5" type="ORF">IO89_06475</name>
</gene>
<dbReference type="Pfam" id="PF13302">
    <property type="entry name" value="Acetyltransf_3"/>
    <property type="match status" value="1"/>
</dbReference>
<evidence type="ECO:0000256" key="2">
    <source>
        <dbReference type="ARBA" id="ARBA00023315"/>
    </source>
</evidence>
<comment type="caution">
    <text evidence="5">The sequence shown here is derived from an EMBL/GenBank/DDBJ whole genome shotgun (WGS) entry which is preliminary data.</text>
</comment>
<dbReference type="PANTHER" id="PTHR43792">
    <property type="entry name" value="GNAT FAMILY, PUTATIVE (AFU_ORTHOLOGUE AFUA_3G00765)-RELATED-RELATED"/>
    <property type="match status" value="1"/>
</dbReference>
<dbReference type="GO" id="GO:0016747">
    <property type="term" value="F:acyltransferase activity, transferring groups other than amino-acyl groups"/>
    <property type="evidence" value="ECO:0007669"/>
    <property type="project" value="InterPro"/>
</dbReference>
<dbReference type="OrthoDB" id="9811523at2"/>
<dbReference type="InterPro" id="IPR016181">
    <property type="entry name" value="Acyl_CoA_acyltransferase"/>
</dbReference>
<keyword evidence="1" id="KW-0808">Transferase</keyword>
<dbReference type="Gene3D" id="3.40.630.30">
    <property type="match status" value="1"/>
</dbReference>
<sequence>MNLEIITDKIKLKIVEKGDAESLFKLRTNPEVSQFVNRDLNKTLADIEEFIEHKINHQNEILFFTIKTIPENELAGTICLWNIDHEKKYAEVGYELFPHFQGRGIMSDALKAILDLAFNELGFEYLQAFTNKENLSSRKLLEKFGFEHLAEKKDENNLNNVIYGLRANNY</sequence>
<dbReference type="EMBL" id="JPLY01000002">
    <property type="protein sequence ID" value="KFC22693.1"/>
    <property type="molecule type" value="Genomic_DNA"/>
</dbReference>
<proteinExistence type="inferred from homology"/>